<accession>A0A1Y2LFH6</accession>
<dbReference type="RefSeq" id="WP_085616338.1">
    <property type="nucleotide sequence ID" value="NZ_JFKB01000002.1"/>
</dbReference>
<dbReference type="OrthoDB" id="7359287at2"/>
<protein>
    <recommendedName>
        <fullName evidence="4">Mu-like prophage FluMu N-terminal domain-containing protein</fullName>
    </recommendedName>
</protein>
<dbReference type="EMBL" id="JFKB01000002">
    <property type="protein sequence ID" value="OSQ49625.1"/>
    <property type="molecule type" value="Genomic_DNA"/>
</dbReference>
<dbReference type="Proteomes" id="UP000193396">
    <property type="component" value="Unassembled WGS sequence"/>
</dbReference>
<feature type="region of interest" description="Disordered" evidence="1">
    <location>
        <begin position="42"/>
        <end position="69"/>
    </location>
</feature>
<reference evidence="2 3" key="1">
    <citation type="submission" date="2014-03" db="EMBL/GenBank/DDBJ databases">
        <title>The draft genome sequence of Thalassospira alkalitolerans JCM 18968.</title>
        <authorList>
            <person name="Lai Q."/>
            <person name="Shao Z."/>
        </authorList>
    </citation>
    <scope>NUCLEOTIDE SEQUENCE [LARGE SCALE GENOMIC DNA]</scope>
    <source>
        <strain evidence="2 3">JCM 18968</strain>
    </source>
</reference>
<evidence type="ECO:0000256" key="1">
    <source>
        <dbReference type="SAM" id="MobiDB-lite"/>
    </source>
</evidence>
<proteinExistence type="predicted"/>
<sequence length="129" mass="13716">MIYPVLITVDHDGKKTKPGGTVDLTTEQAAPLIRGGFIGSKVQNATAQEEPENTGTGTEPTNGPTKEPASELDRVIEAIGKIDPAKTDLFTGAGQPKTEAIEDVKGIDFPVSAALRNEAWDQFQKQQAV</sequence>
<feature type="compositionally biased region" description="Low complexity" evidence="1">
    <location>
        <begin position="53"/>
        <end position="67"/>
    </location>
</feature>
<evidence type="ECO:0000313" key="2">
    <source>
        <dbReference type="EMBL" id="OSQ49625.1"/>
    </source>
</evidence>
<organism evidence="2 3">
    <name type="scientific">Thalassospira alkalitolerans</name>
    <dbReference type="NCBI Taxonomy" id="1293890"/>
    <lineage>
        <taxon>Bacteria</taxon>
        <taxon>Pseudomonadati</taxon>
        <taxon>Pseudomonadota</taxon>
        <taxon>Alphaproteobacteria</taxon>
        <taxon>Rhodospirillales</taxon>
        <taxon>Thalassospiraceae</taxon>
        <taxon>Thalassospira</taxon>
    </lineage>
</organism>
<dbReference type="AlphaFoldDB" id="A0A1Y2LFH6"/>
<gene>
    <name evidence="2" type="ORF">TALK_04700</name>
</gene>
<evidence type="ECO:0008006" key="4">
    <source>
        <dbReference type="Google" id="ProtNLM"/>
    </source>
</evidence>
<evidence type="ECO:0000313" key="3">
    <source>
        <dbReference type="Proteomes" id="UP000193396"/>
    </source>
</evidence>
<comment type="caution">
    <text evidence="2">The sequence shown here is derived from an EMBL/GenBank/DDBJ whole genome shotgun (WGS) entry which is preliminary data.</text>
</comment>
<dbReference type="STRING" id="1293890.TALK_04700"/>
<keyword evidence="3" id="KW-1185">Reference proteome</keyword>
<name>A0A1Y2LFH6_9PROT</name>